<dbReference type="PROSITE" id="PS00107">
    <property type="entry name" value="PROTEIN_KINASE_ATP"/>
    <property type="match status" value="1"/>
</dbReference>
<keyword evidence="4" id="KW-0418">Kinase</keyword>
<dbReference type="PANTHER" id="PTHR44329">
    <property type="entry name" value="SERINE/THREONINE-PROTEIN KINASE TNNI3K-RELATED"/>
    <property type="match status" value="1"/>
</dbReference>
<evidence type="ECO:0000256" key="3">
    <source>
        <dbReference type="ARBA" id="ARBA00022741"/>
    </source>
</evidence>
<comment type="caution">
    <text evidence="9">The sequence shown here is derived from an EMBL/GenBank/DDBJ whole genome shotgun (WGS) entry which is preliminary data.</text>
</comment>
<reference evidence="9" key="1">
    <citation type="journal article" date="2020" name="bioRxiv">
        <title>Comparative genomics of Chlamydomonas.</title>
        <authorList>
            <person name="Craig R.J."/>
            <person name="Hasan A.R."/>
            <person name="Ness R.W."/>
            <person name="Keightley P.D."/>
        </authorList>
    </citation>
    <scope>NUCLEOTIDE SEQUENCE</scope>
    <source>
        <strain evidence="9">SAG 7.73</strain>
    </source>
</reference>
<evidence type="ECO:0000313" key="10">
    <source>
        <dbReference type="Proteomes" id="UP000650467"/>
    </source>
</evidence>
<feature type="compositionally biased region" description="Low complexity" evidence="7">
    <location>
        <begin position="126"/>
        <end position="136"/>
    </location>
</feature>
<dbReference type="Gene3D" id="1.10.510.10">
    <property type="entry name" value="Transferase(Phosphotransferase) domain 1"/>
    <property type="match status" value="1"/>
</dbReference>
<keyword evidence="5 6" id="KW-0067">ATP-binding</keyword>
<dbReference type="GO" id="GO:0004674">
    <property type="term" value="F:protein serine/threonine kinase activity"/>
    <property type="evidence" value="ECO:0007669"/>
    <property type="project" value="UniProtKB-KW"/>
</dbReference>
<dbReference type="EMBL" id="JAEHOC010000047">
    <property type="protein sequence ID" value="KAG2426459.1"/>
    <property type="molecule type" value="Genomic_DNA"/>
</dbReference>
<dbReference type="Proteomes" id="UP000650467">
    <property type="component" value="Unassembled WGS sequence"/>
</dbReference>
<evidence type="ECO:0000256" key="5">
    <source>
        <dbReference type="ARBA" id="ARBA00022840"/>
    </source>
</evidence>
<dbReference type="InterPro" id="IPR051681">
    <property type="entry name" value="Ser/Thr_Kinases-Pseudokinases"/>
</dbReference>
<sequence length="540" mass="56737">MSSAKQVWLDLSQLRFIQQIGAGGFAVVWLAECLGTRVAVKIFCPAPRYAGRSIQFFEAMFLREAALCARQSHRNLVAYRGLARLQPGTLPGLTTASWAILTDFCDGGSLRDVLIGRAPPGLHSPQQQQQQQQGQQQGQGQGGQNPAYSEEQALTWLLDVAEALAFLHASSPTVIHRDVKAENVLLQWEGGPGGGGRMVAKLADLGLHVQVDHSRPVMLRAKQSAVAPTAEEAALEAAAAVAGYGAGECDCALEMMHEGAGTAEQQQQQGGAPGSQPHSSRPCQHHHHHHHDHHRHHHHPSPSHHHHLQQPHGTPPPAAAFIGIGHHAHDDGSSNSDDSDGAEERRTEDVVVEWYDDGADGADDFPVAPAPQFAAAAVAAAPPPATTEPQRAAAPQPIAAAAAAAVAAAPSRPQQQHQQQQQRQQPQQPPPPLPPHMLRQSEPQIHLRSSYGPHMASAASAAAPNGRLPVRVISSRSIGQPPAMSAAAATAATTSSESGGDEEPTAPLAAATEAAAKDDASAAGADARDAVALAGHARRR</sequence>
<keyword evidence="3 6" id="KW-0547">Nucleotide-binding</keyword>
<evidence type="ECO:0000256" key="6">
    <source>
        <dbReference type="PROSITE-ProRule" id="PRU10141"/>
    </source>
</evidence>
<dbReference type="PROSITE" id="PS50011">
    <property type="entry name" value="PROTEIN_KINASE_DOM"/>
    <property type="match status" value="1"/>
</dbReference>
<dbReference type="GO" id="GO:0005524">
    <property type="term" value="F:ATP binding"/>
    <property type="evidence" value="ECO:0007669"/>
    <property type="project" value="UniProtKB-UniRule"/>
</dbReference>
<dbReference type="InterPro" id="IPR008271">
    <property type="entry name" value="Ser/Thr_kinase_AS"/>
</dbReference>
<keyword evidence="10" id="KW-1185">Reference proteome</keyword>
<dbReference type="SUPFAM" id="SSF56112">
    <property type="entry name" value="Protein kinase-like (PK-like)"/>
    <property type="match status" value="1"/>
</dbReference>
<evidence type="ECO:0000256" key="2">
    <source>
        <dbReference type="ARBA" id="ARBA00022679"/>
    </source>
</evidence>
<feature type="region of interest" description="Disordered" evidence="7">
    <location>
        <begin position="119"/>
        <end position="146"/>
    </location>
</feature>
<evidence type="ECO:0000256" key="7">
    <source>
        <dbReference type="SAM" id="MobiDB-lite"/>
    </source>
</evidence>
<dbReference type="PANTHER" id="PTHR44329:SF289">
    <property type="entry name" value="SERINE_THREONINE-PROTEIN KINASE VIK"/>
    <property type="match status" value="1"/>
</dbReference>
<proteinExistence type="predicted"/>
<dbReference type="InterPro" id="IPR001245">
    <property type="entry name" value="Ser-Thr/Tyr_kinase_cat_dom"/>
</dbReference>
<accession>A0A835SGB3</accession>
<evidence type="ECO:0000259" key="8">
    <source>
        <dbReference type="PROSITE" id="PS50011"/>
    </source>
</evidence>
<feature type="compositionally biased region" description="Low complexity" evidence="7">
    <location>
        <begin position="387"/>
        <end position="426"/>
    </location>
</feature>
<evidence type="ECO:0000256" key="4">
    <source>
        <dbReference type="ARBA" id="ARBA00022777"/>
    </source>
</evidence>
<feature type="binding site" evidence="6">
    <location>
        <position position="41"/>
    </location>
    <ligand>
        <name>ATP</name>
        <dbReference type="ChEBI" id="CHEBI:30616"/>
    </ligand>
</feature>
<feature type="region of interest" description="Disordered" evidence="7">
    <location>
        <begin position="260"/>
        <end position="347"/>
    </location>
</feature>
<feature type="region of interest" description="Disordered" evidence="7">
    <location>
        <begin position="379"/>
        <end position="526"/>
    </location>
</feature>
<dbReference type="InterPro" id="IPR017441">
    <property type="entry name" value="Protein_kinase_ATP_BS"/>
</dbReference>
<dbReference type="InterPro" id="IPR011009">
    <property type="entry name" value="Kinase-like_dom_sf"/>
</dbReference>
<dbReference type="Pfam" id="PF07714">
    <property type="entry name" value="PK_Tyr_Ser-Thr"/>
    <property type="match status" value="1"/>
</dbReference>
<dbReference type="AlphaFoldDB" id="A0A835SGB3"/>
<protein>
    <recommendedName>
        <fullName evidence="8">Protein kinase domain-containing protein</fullName>
    </recommendedName>
</protein>
<feature type="compositionally biased region" description="Low complexity" evidence="7">
    <location>
        <begin position="485"/>
        <end position="496"/>
    </location>
</feature>
<evidence type="ECO:0000256" key="1">
    <source>
        <dbReference type="ARBA" id="ARBA00022527"/>
    </source>
</evidence>
<organism evidence="9 10">
    <name type="scientific">Chlamydomonas incerta</name>
    <dbReference type="NCBI Taxonomy" id="51695"/>
    <lineage>
        <taxon>Eukaryota</taxon>
        <taxon>Viridiplantae</taxon>
        <taxon>Chlorophyta</taxon>
        <taxon>core chlorophytes</taxon>
        <taxon>Chlorophyceae</taxon>
        <taxon>CS clade</taxon>
        <taxon>Chlamydomonadales</taxon>
        <taxon>Chlamydomonadaceae</taxon>
        <taxon>Chlamydomonas</taxon>
    </lineage>
</organism>
<evidence type="ECO:0000313" key="9">
    <source>
        <dbReference type="EMBL" id="KAG2426459.1"/>
    </source>
</evidence>
<gene>
    <name evidence="9" type="ORF">HXX76_011690</name>
</gene>
<keyword evidence="1" id="KW-0723">Serine/threonine-protein kinase</keyword>
<feature type="compositionally biased region" description="Low complexity" evidence="7">
    <location>
        <begin position="260"/>
        <end position="282"/>
    </location>
</feature>
<dbReference type="OrthoDB" id="551146at2759"/>
<feature type="compositionally biased region" description="Basic residues" evidence="7">
    <location>
        <begin position="283"/>
        <end position="309"/>
    </location>
</feature>
<feature type="domain" description="Protein kinase" evidence="8">
    <location>
        <begin position="14"/>
        <end position="373"/>
    </location>
</feature>
<dbReference type="SMART" id="SM00220">
    <property type="entry name" value="S_TKc"/>
    <property type="match status" value="1"/>
</dbReference>
<dbReference type="InterPro" id="IPR000719">
    <property type="entry name" value="Prot_kinase_dom"/>
</dbReference>
<keyword evidence="2" id="KW-0808">Transferase</keyword>
<name>A0A835SGB3_CHLIN</name>
<dbReference type="PROSITE" id="PS00108">
    <property type="entry name" value="PROTEIN_KINASE_ST"/>
    <property type="match status" value="1"/>
</dbReference>